<evidence type="ECO:0000256" key="11">
    <source>
        <dbReference type="ARBA" id="ARBA00023157"/>
    </source>
</evidence>
<name>A0AA88IL94_ARTSF</name>
<keyword evidence="12 16" id="KW-0675">Receptor</keyword>
<dbReference type="AlphaFoldDB" id="A0AA88IL94"/>
<comment type="similarity">
    <text evidence="3 16">Belongs to the G-protein coupled receptor 1 family.</text>
</comment>
<keyword evidence="8 16" id="KW-0297">G-protein coupled receptor</keyword>
<gene>
    <name evidence="19" type="ORF">QYM36_002209</name>
</gene>
<evidence type="ECO:0000256" key="10">
    <source>
        <dbReference type="ARBA" id="ARBA00023136"/>
    </source>
</evidence>
<evidence type="ECO:0000256" key="15">
    <source>
        <dbReference type="ARBA" id="ARBA00023273"/>
    </source>
</evidence>
<evidence type="ECO:0000256" key="17">
    <source>
        <dbReference type="SAM" id="Phobius"/>
    </source>
</evidence>
<feature type="transmembrane region" description="Helical" evidence="17">
    <location>
        <begin position="316"/>
        <end position="334"/>
    </location>
</feature>
<keyword evidence="11" id="KW-1015">Disulfide bond</keyword>
<keyword evidence="7 17" id="KW-1133">Transmembrane helix</keyword>
<keyword evidence="15" id="KW-0966">Cell projection</keyword>
<keyword evidence="9" id="KW-0969">Cilium</keyword>
<sequence length="573" mass="65292">MISEEDQDNTWLATGVGFVLFCFISVFGTISNSIVLAVFYRRPSLRTLSNRFIISLVFANIAISAFVTPGYLVDLLYPDSPVLWKEGLSGMTSLTIVTSVFSILLISLDRYFAVTSPLHYSMTITRKRSFFMILSAWLASTILSIPAFMGYLNISLEAETKSWIKIPSVPVSSWSTSGILSFCFGMVLTNAGFLLPLILLCCLYYKMYKAAKKNNARTRRHSVSSNPAEIISFQVPDIDACSTQGIMTPSGMKRKVRKRWDLNVTFSLFTREESKAIRTSAIVISSFVLCYFPYFATCLLETQIVRIHISKLFRTTIYAAAFLNSVFSPFIYVYRNELARTEAVRVICCCIKTSRYPSYRSPAMQNVRNRDLQGECVLVHALSDGSSRCEVLHSNQTVVTKWKSPICPVRESQIGKEEKRSPCSRNRSFFHPSNQTSHPIRFSQVRKELKFETYSMKNEDFDDFQKVNNCLRRNTNQRSSSFSKVLLARKRSIKRRLLESGRSKCDLSPYYGVPEGTFEESSKIISGNLDLPNGWNSQIKQKERRRPSVSLPSSPSFVLNYSNFLFDDFQSRR</sequence>
<dbReference type="Proteomes" id="UP001187531">
    <property type="component" value="Unassembled WGS sequence"/>
</dbReference>
<evidence type="ECO:0000256" key="4">
    <source>
        <dbReference type="ARBA" id="ARBA00022473"/>
    </source>
</evidence>
<evidence type="ECO:0000256" key="3">
    <source>
        <dbReference type="ARBA" id="ARBA00010663"/>
    </source>
</evidence>
<protein>
    <recommendedName>
        <fullName evidence="18">G-protein coupled receptors family 1 profile domain-containing protein</fullName>
    </recommendedName>
</protein>
<proteinExistence type="inferred from homology"/>
<dbReference type="GO" id="GO:0060170">
    <property type="term" value="C:ciliary membrane"/>
    <property type="evidence" value="ECO:0007669"/>
    <property type="project" value="UniProtKB-SubCell"/>
</dbReference>
<keyword evidence="14 16" id="KW-0807">Transducer</keyword>
<evidence type="ECO:0000259" key="18">
    <source>
        <dbReference type="PROSITE" id="PS50262"/>
    </source>
</evidence>
<evidence type="ECO:0000256" key="12">
    <source>
        <dbReference type="ARBA" id="ARBA00023170"/>
    </source>
</evidence>
<evidence type="ECO:0000256" key="7">
    <source>
        <dbReference type="ARBA" id="ARBA00022989"/>
    </source>
</evidence>
<dbReference type="InterPro" id="IPR017452">
    <property type="entry name" value="GPCR_Rhodpsn_7TM"/>
</dbReference>
<comment type="subcellular location">
    <subcellularLocation>
        <location evidence="2">Cell membrane</location>
        <topology evidence="2">Multi-pass membrane protein</topology>
    </subcellularLocation>
    <subcellularLocation>
        <location evidence="1">Cell projection</location>
        <location evidence="1">Cilium membrane</location>
    </subcellularLocation>
</comment>
<accession>A0AA88IL94</accession>
<evidence type="ECO:0000256" key="2">
    <source>
        <dbReference type="ARBA" id="ARBA00004651"/>
    </source>
</evidence>
<feature type="domain" description="G-protein coupled receptors family 1 profile" evidence="18">
    <location>
        <begin position="31"/>
        <end position="332"/>
    </location>
</feature>
<keyword evidence="20" id="KW-1185">Reference proteome</keyword>
<dbReference type="Gene3D" id="1.20.1070.10">
    <property type="entry name" value="Rhodopsin 7-helix transmembrane proteins"/>
    <property type="match status" value="1"/>
</dbReference>
<evidence type="ECO:0000256" key="13">
    <source>
        <dbReference type="ARBA" id="ARBA00023180"/>
    </source>
</evidence>
<evidence type="ECO:0000256" key="6">
    <source>
        <dbReference type="ARBA" id="ARBA00022692"/>
    </source>
</evidence>
<evidence type="ECO:0000256" key="1">
    <source>
        <dbReference type="ARBA" id="ARBA00004309"/>
    </source>
</evidence>
<feature type="transmembrane region" description="Helical" evidence="17">
    <location>
        <begin position="52"/>
        <end position="73"/>
    </location>
</feature>
<feature type="transmembrane region" description="Helical" evidence="17">
    <location>
        <begin position="12"/>
        <end position="40"/>
    </location>
</feature>
<evidence type="ECO:0000313" key="19">
    <source>
        <dbReference type="EMBL" id="KAK2723787.1"/>
    </source>
</evidence>
<comment type="caution">
    <text evidence="19">The sequence shown here is derived from an EMBL/GenBank/DDBJ whole genome shotgun (WGS) entry which is preliminary data.</text>
</comment>
<organism evidence="19 20">
    <name type="scientific">Artemia franciscana</name>
    <name type="common">Brine shrimp</name>
    <name type="synonym">Artemia sanfranciscana</name>
    <dbReference type="NCBI Taxonomy" id="6661"/>
    <lineage>
        <taxon>Eukaryota</taxon>
        <taxon>Metazoa</taxon>
        <taxon>Ecdysozoa</taxon>
        <taxon>Arthropoda</taxon>
        <taxon>Crustacea</taxon>
        <taxon>Branchiopoda</taxon>
        <taxon>Anostraca</taxon>
        <taxon>Artemiidae</taxon>
        <taxon>Artemia</taxon>
    </lineage>
</organism>
<evidence type="ECO:0000256" key="14">
    <source>
        <dbReference type="ARBA" id="ARBA00023224"/>
    </source>
</evidence>
<keyword evidence="5" id="KW-1003">Cell membrane</keyword>
<reference evidence="19" key="1">
    <citation type="submission" date="2023-07" db="EMBL/GenBank/DDBJ databases">
        <title>Chromosome-level genome assembly of Artemia franciscana.</title>
        <authorList>
            <person name="Jo E."/>
        </authorList>
    </citation>
    <scope>NUCLEOTIDE SEQUENCE</scope>
    <source>
        <tissue evidence="19">Whole body</tissue>
    </source>
</reference>
<dbReference type="CDD" id="cd00637">
    <property type="entry name" value="7tm_classA_rhodopsin-like"/>
    <property type="match status" value="1"/>
</dbReference>
<keyword evidence="13" id="KW-0325">Glycoprotein</keyword>
<keyword evidence="4" id="KW-0217">Developmental protein</keyword>
<keyword evidence="10 17" id="KW-0472">Membrane</keyword>
<dbReference type="SUPFAM" id="SSF81321">
    <property type="entry name" value="Family A G protein-coupled receptor-like"/>
    <property type="match status" value="1"/>
</dbReference>
<feature type="transmembrane region" description="Helical" evidence="17">
    <location>
        <begin position="129"/>
        <end position="152"/>
    </location>
</feature>
<dbReference type="EMBL" id="JAVRJZ010000004">
    <property type="protein sequence ID" value="KAK2723787.1"/>
    <property type="molecule type" value="Genomic_DNA"/>
</dbReference>
<dbReference type="PROSITE" id="PS00237">
    <property type="entry name" value="G_PROTEIN_RECEP_F1_1"/>
    <property type="match status" value="1"/>
</dbReference>
<dbReference type="PANTHER" id="PTHR22752">
    <property type="entry name" value="G PROTEIN-COUPLED RECEPTOR"/>
    <property type="match status" value="1"/>
</dbReference>
<evidence type="ECO:0000313" key="20">
    <source>
        <dbReference type="Proteomes" id="UP001187531"/>
    </source>
</evidence>
<feature type="transmembrane region" description="Helical" evidence="17">
    <location>
        <begin position="276"/>
        <end position="296"/>
    </location>
</feature>
<evidence type="ECO:0000256" key="16">
    <source>
        <dbReference type="RuleBase" id="RU000688"/>
    </source>
</evidence>
<dbReference type="Pfam" id="PF00001">
    <property type="entry name" value="7tm_1"/>
    <property type="match status" value="1"/>
</dbReference>
<evidence type="ECO:0000256" key="8">
    <source>
        <dbReference type="ARBA" id="ARBA00023040"/>
    </source>
</evidence>
<dbReference type="GO" id="GO:0004930">
    <property type="term" value="F:G protein-coupled receptor activity"/>
    <property type="evidence" value="ECO:0007669"/>
    <property type="project" value="UniProtKB-KW"/>
</dbReference>
<dbReference type="InterPro" id="IPR000276">
    <property type="entry name" value="GPCR_Rhodpsn"/>
</dbReference>
<evidence type="ECO:0000256" key="9">
    <source>
        <dbReference type="ARBA" id="ARBA00023069"/>
    </source>
</evidence>
<evidence type="ECO:0000256" key="5">
    <source>
        <dbReference type="ARBA" id="ARBA00022475"/>
    </source>
</evidence>
<feature type="transmembrane region" description="Helical" evidence="17">
    <location>
        <begin position="88"/>
        <end position="108"/>
    </location>
</feature>
<feature type="transmembrane region" description="Helical" evidence="17">
    <location>
        <begin position="179"/>
        <end position="205"/>
    </location>
</feature>
<dbReference type="PANTHER" id="PTHR22752:SF10">
    <property type="entry name" value="G-PROTEIN COUPLED RECEPTOR 161"/>
    <property type="match status" value="1"/>
</dbReference>
<dbReference type="PRINTS" id="PR00237">
    <property type="entry name" value="GPCRRHODOPSN"/>
</dbReference>
<keyword evidence="6 16" id="KW-0812">Transmembrane</keyword>
<dbReference type="PROSITE" id="PS50262">
    <property type="entry name" value="G_PROTEIN_RECEP_F1_2"/>
    <property type="match status" value="1"/>
</dbReference>